<keyword evidence="1" id="KW-0056">Arginine metabolism</keyword>
<dbReference type="PANTHER" id="PTHR43353">
    <property type="entry name" value="SUCCINATE-SEMIALDEHYDE DEHYDROGENASE, MITOCHONDRIAL"/>
    <property type="match status" value="1"/>
</dbReference>
<reference evidence="7 8" key="1">
    <citation type="submission" date="2012-09" db="EMBL/GenBank/DDBJ databases">
        <authorList>
            <person name="Dupont C.L."/>
            <person name="Rusch D.B."/>
            <person name="Lombardo M.-J."/>
            <person name="Novotny M."/>
            <person name="Yee-Greenbaum J."/>
            <person name="Laskin R."/>
        </authorList>
    </citation>
    <scope>NUCLEOTIDE SEQUENCE [LARGE SCALE GENOMIC DNA]</scope>
    <source>
        <strain evidence="7">SAR86E</strain>
    </source>
</reference>
<accession>K6GHD8</accession>
<dbReference type="GO" id="GO:0009450">
    <property type="term" value="P:gamma-aminobutyric acid catabolic process"/>
    <property type="evidence" value="ECO:0007669"/>
    <property type="project" value="TreeGrafter"/>
</dbReference>
<dbReference type="Proteomes" id="UP000010310">
    <property type="component" value="Unassembled WGS sequence"/>
</dbReference>
<evidence type="ECO:0000259" key="6">
    <source>
        <dbReference type="Pfam" id="PF00171"/>
    </source>
</evidence>
<dbReference type="EMBL" id="AMWX01000008">
    <property type="protein sequence ID" value="EKO36430.1"/>
    <property type="molecule type" value="Genomic_DNA"/>
</dbReference>
<dbReference type="FunFam" id="3.40.605.10:FF:000010">
    <property type="entry name" value="N-succinylglutamate 5-semialdehyde dehydrogenase"/>
    <property type="match status" value="1"/>
</dbReference>
<keyword evidence="8" id="KW-1185">Reference proteome</keyword>
<proteinExistence type="inferred from homology"/>
<feature type="active site" evidence="4">
    <location>
        <position position="242"/>
    </location>
</feature>
<dbReference type="NCBIfam" id="NF006992">
    <property type="entry name" value="PRK09457.1"/>
    <property type="match status" value="1"/>
</dbReference>
<evidence type="ECO:0000313" key="8">
    <source>
        <dbReference type="Proteomes" id="UP000010310"/>
    </source>
</evidence>
<dbReference type="AlphaFoldDB" id="K6GHD8"/>
<evidence type="ECO:0000256" key="4">
    <source>
        <dbReference type="PROSITE-ProRule" id="PRU10007"/>
    </source>
</evidence>
<name>K6GHD8_9GAMM</name>
<gene>
    <name evidence="7" type="ORF">B273_1233</name>
</gene>
<dbReference type="InterPro" id="IPR016160">
    <property type="entry name" value="Ald_DH_CS_CYS"/>
</dbReference>
<keyword evidence="2 5" id="KW-0560">Oxidoreductase</keyword>
<evidence type="ECO:0000256" key="2">
    <source>
        <dbReference type="ARBA" id="ARBA00023002"/>
    </source>
</evidence>
<dbReference type="PROSITE" id="PS00687">
    <property type="entry name" value="ALDEHYDE_DEHYDR_GLU"/>
    <property type="match status" value="1"/>
</dbReference>
<dbReference type="STRING" id="1208365.B273_1233"/>
<protein>
    <submittedName>
        <fullName evidence="7">Putative succinylglutamate-semialdehyde dehydrogenase</fullName>
    </submittedName>
</protein>
<dbReference type="GO" id="GO:0004777">
    <property type="term" value="F:succinate-semialdehyde dehydrogenase (NAD+) activity"/>
    <property type="evidence" value="ECO:0007669"/>
    <property type="project" value="TreeGrafter"/>
</dbReference>
<dbReference type="PANTHER" id="PTHR43353:SF6">
    <property type="entry name" value="CYTOPLASMIC ALDEHYDE DEHYDROGENASE (EUROFUNG)"/>
    <property type="match status" value="1"/>
</dbReference>
<dbReference type="SUPFAM" id="SSF53720">
    <property type="entry name" value="ALDH-like"/>
    <property type="match status" value="1"/>
</dbReference>
<sequence>MLYIQNQWTSGRGKLFKSMNPLTGEIVWEGNFANASQLNAAMHAAHKSHDGWSTESNQARIKIIRKFYALLAKNKLPMTKLISTETGKTHADAASEVTATLAKLNNSILAYKKRTGSERNNLGVMQTSLQHASHGVMSVVGPFNFPLHLPNGHITPALIAGNTIVYKPSESTPMVAEYMMMLWDKAGLPAGVINMIHGGKDIVQGLCKHPLNKGLLFTGSYKVGKQINKIMADYPEKILALELGGNNPLVVWSTQKINAAVDLIFESAFISSGQRCTCARRLILPNTNNGKKILAKLKQRIQSLSYADESNLYYGPLISPKATDGFLAFQDKLIKLGAKSILKARKVRGSFNLVTPSLINTTGMKKSYDEENFGPMLQVYFANTFDDAVAEANNTKYGLAAGLISENEKLFEGFTQRINAGVINFNSTTTGASGAFPFGGIGRSGNLRPAGFYAADYCAWPKASILKKL</sequence>
<dbReference type="InterPro" id="IPR016161">
    <property type="entry name" value="Ald_DH/histidinol_DH"/>
</dbReference>
<dbReference type="InterPro" id="IPR016162">
    <property type="entry name" value="Ald_DH_N"/>
</dbReference>
<dbReference type="InterPro" id="IPR017649">
    <property type="entry name" value="SuccinylGlu_semiald_DH_AstD"/>
</dbReference>
<comment type="caution">
    <text evidence="7">The sequence shown here is derived from an EMBL/GenBank/DDBJ whole genome shotgun (WGS) entry which is preliminary data.</text>
</comment>
<dbReference type="Pfam" id="PF00171">
    <property type="entry name" value="Aldedh"/>
    <property type="match status" value="1"/>
</dbReference>
<dbReference type="InterPro" id="IPR050740">
    <property type="entry name" value="Aldehyde_DH_Superfamily"/>
</dbReference>
<dbReference type="GO" id="GO:0043824">
    <property type="term" value="F:succinylglutamate-semialdehyde dehydrogenase activity"/>
    <property type="evidence" value="ECO:0007669"/>
    <property type="project" value="InterPro"/>
</dbReference>
<dbReference type="Gene3D" id="3.40.605.10">
    <property type="entry name" value="Aldehyde Dehydrogenase, Chain A, domain 1"/>
    <property type="match status" value="1"/>
</dbReference>
<dbReference type="CDD" id="cd07095">
    <property type="entry name" value="ALDH_SGSD_AstD"/>
    <property type="match status" value="1"/>
</dbReference>
<dbReference type="PATRIC" id="fig|1208365.4.peg.813"/>
<dbReference type="Gene3D" id="3.40.309.10">
    <property type="entry name" value="Aldehyde Dehydrogenase, Chain A, domain 2"/>
    <property type="match status" value="1"/>
</dbReference>
<organism evidence="7 8">
    <name type="scientific">SAR86 cluster bacterium SAR86E</name>
    <dbReference type="NCBI Taxonomy" id="1208365"/>
    <lineage>
        <taxon>Bacteria</taxon>
        <taxon>Pseudomonadati</taxon>
        <taxon>Pseudomonadota</taxon>
        <taxon>Gammaproteobacteria</taxon>
        <taxon>SAR86 cluster</taxon>
    </lineage>
</organism>
<evidence type="ECO:0000256" key="3">
    <source>
        <dbReference type="ARBA" id="ARBA00023027"/>
    </source>
</evidence>
<feature type="domain" description="Aldehyde dehydrogenase" evidence="6">
    <location>
        <begin position="8"/>
        <end position="457"/>
    </location>
</feature>
<dbReference type="InterPro" id="IPR016163">
    <property type="entry name" value="Ald_DH_C"/>
</dbReference>
<dbReference type="InterPro" id="IPR029510">
    <property type="entry name" value="Ald_DH_CS_GLU"/>
</dbReference>
<evidence type="ECO:0000313" key="7">
    <source>
        <dbReference type="EMBL" id="EKO36430.1"/>
    </source>
</evidence>
<evidence type="ECO:0000256" key="5">
    <source>
        <dbReference type="RuleBase" id="RU003345"/>
    </source>
</evidence>
<dbReference type="GO" id="GO:0006527">
    <property type="term" value="P:L-arginine catabolic process"/>
    <property type="evidence" value="ECO:0007669"/>
    <property type="project" value="InterPro"/>
</dbReference>
<keyword evidence="3" id="KW-0520">NAD</keyword>
<dbReference type="PROSITE" id="PS00070">
    <property type="entry name" value="ALDEHYDE_DEHYDR_CYS"/>
    <property type="match status" value="1"/>
</dbReference>
<dbReference type="InterPro" id="IPR015590">
    <property type="entry name" value="Aldehyde_DH_dom"/>
</dbReference>
<comment type="similarity">
    <text evidence="5">Belongs to the aldehyde dehydrogenase family.</text>
</comment>
<evidence type="ECO:0000256" key="1">
    <source>
        <dbReference type="ARBA" id="ARBA00022503"/>
    </source>
</evidence>